<evidence type="ECO:0000313" key="2">
    <source>
        <dbReference type="Proteomes" id="UP000304900"/>
    </source>
</evidence>
<proteinExistence type="predicted"/>
<evidence type="ECO:0008006" key="3">
    <source>
        <dbReference type="Google" id="ProtNLM"/>
    </source>
</evidence>
<name>A0A4U6CSU5_9BACT</name>
<dbReference type="AlphaFoldDB" id="A0A4U6CSU5"/>
<gene>
    <name evidence="1" type="ORF">FDK13_32945</name>
</gene>
<accession>A0A4U6CSU5</accession>
<keyword evidence="2" id="KW-1185">Reference proteome</keyword>
<dbReference type="Proteomes" id="UP000304900">
    <property type="component" value="Unassembled WGS sequence"/>
</dbReference>
<organism evidence="1 2">
    <name type="scientific">Dyadobacter frigoris</name>
    <dbReference type="NCBI Taxonomy" id="2576211"/>
    <lineage>
        <taxon>Bacteria</taxon>
        <taxon>Pseudomonadati</taxon>
        <taxon>Bacteroidota</taxon>
        <taxon>Cytophagia</taxon>
        <taxon>Cytophagales</taxon>
        <taxon>Spirosomataceae</taxon>
        <taxon>Dyadobacter</taxon>
    </lineage>
</organism>
<dbReference type="OrthoDB" id="660922at2"/>
<dbReference type="RefSeq" id="WP_137344282.1">
    <property type="nucleotide sequence ID" value="NZ_SZVO01000026.1"/>
</dbReference>
<dbReference type="EMBL" id="SZVO01000026">
    <property type="protein sequence ID" value="TKT86008.1"/>
    <property type="molecule type" value="Genomic_DNA"/>
</dbReference>
<evidence type="ECO:0000313" key="1">
    <source>
        <dbReference type="EMBL" id="TKT86008.1"/>
    </source>
</evidence>
<protein>
    <recommendedName>
        <fullName evidence="3">DUF1896 domain-containing protein</fullName>
    </recommendedName>
</protein>
<reference evidence="1 2" key="1">
    <citation type="submission" date="2019-05" db="EMBL/GenBank/DDBJ databases">
        <title>Dyadobacter AR-3-8 sp. nov., isolated from arctic soil.</title>
        <authorList>
            <person name="Chaudhary D.K."/>
        </authorList>
    </citation>
    <scope>NUCLEOTIDE SEQUENCE [LARGE SCALE GENOMIC DNA]</scope>
    <source>
        <strain evidence="1 2">AR-3-8</strain>
    </source>
</reference>
<sequence>MSGPVNKLGYQPLAPIHPAVEPTKFNSFQDLKNSVMQQRLKQKFWAHILVNNPGLIIELEQQDHLNAYLESKIESVLPLLDQLTSEGKADYIIEELCIHALVAEMRPYRFNYLWNVLEQEFSPFFKSWEQDGILTFELINLQQHCKDTFDALGFTMDDAYEDQVYNAITGMIDEYLRQQY</sequence>
<comment type="caution">
    <text evidence="1">The sequence shown here is derived from an EMBL/GenBank/DDBJ whole genome shotgun (WGS) entry which is preliminary data.</text>
</comment>